<sequence length="144" mass="15884">MPCPPIMRDTRPPSVSPSSGKHVTRDQGLLWFGGLVNCCTLFGMTNKNYSSSSSFFFSSSSSSSSFLSSHHNSSSSSFSSSLSPASRKTNKNNNHVNYVIIHLIYMTNGDIVPKDAARPRIPQGREGKWGQEVKQTRGHAWWNS</sequence>
<dbReference type="EMBL" id="VSRR010002218">
    <property type="protein sequence ID" value="MPC30249.1"/>
    <property type="molecule type" value="Genomic_DNA"/>
</dbReference>
<gene>
    <name evidence="2" type="ORF">E2C01_023509</name>
</gene>
<evidence type="ECO:0000313" key="3">
    <source>
        <dbReference type="Proteomes" id="UP000324222"/>
    </source>
</evidence>
<evidence type="ECO:0000256" key="1">
    <source>
        <dbReference type="SAM" id="MobiDB-lite"/>
    </source>
</evidence>
<name>A0A5B7EA17_PORTR</name>
<protein>
    <submittedName>
        <fullName evidence="2">Uncharacterized protein</fullName>
    </submittedName>
</protein>
<feature type="compositionally biased region" description="Low complexity" evidence="1">
    <location>
        <begin position="65"/>
        <end position="83"/>
    </location>
</feature>
<reference evidence="2 3" key="1">
    <citation type="submission" date="2019-05" db="EMBL/GenBank/DDBJ databases">
        <title>Another draft genome of Portunus trituberculatus and its Hox gene families provides insights of decapod evolution.</title>
        <authorList>
            <person name="Jeong J.-H."/>
            <person name="Song I."/>
            <person name="Kim S."/>
            <person name="Choi T."/>
            <person name="Kim D."/>
            <person name="Ryu S."/>
            <person name="Kim W."/>
        </authorList>
    </citation>
    <scope>NUCLEOTIDE SEQUENCE [LARGE SCALE GENOMIC DNA]</scope>
    <source>
        <tissue evidence="2">Muscle</tissue>
    </source>
</reference>
<accession>A0A5B7EA17</accession>
<keyword evidence="3" id="KW-1185">Reference proteome</keyword>
<dbReference type="AlphaFoldDB" id="A0A5B7EA17"/>
<organism evidence="2 3">
    <name type="scientific">Portunus trituberculatus</name>
    <name type="common">Swimming crab</name>
    <name type="synonym">Neptunus trituberculatus</name>
    <dbReference type="NCBI Taxonomy" id="210409"/>
    <lineage>
        <taxon>Eukaryota</taxon>
        <taxon>Metazoa</taxon>
        <taxon>Ecdysozoa</taxon>
        <taxon>Arthropoda</taxon>
        <taxon>Crustacea</taxon>
        <taxon>Multicrustacea</taxon>
        <taxon>Malacostraca</taxon>
        <taxon>Eumalacostraca</taxon>
        <taxon>Eucarida</taxon>
        <taxon>Decapoda</taxon>
        <taxon>Pleocyemata</taxon>
        <taxon>Brachyura</taxon>
        <taxon>Eubrachyura</taxon>
        <taxon>Portunoidea</taxon>
        <taxon>Portunidae</taxon>
        <taxon>Portuninae</taxon>
        <taxon>Portunus</taxon>
    </lineage>
</organism>
<dbReference type="Proteomes" id="UP000324222">
    <property type="component" value="Unassembled WGS sequence"/>
</dbReference>
<feature type="region of interest" description="Disordered" evidence="1">
    <location>
        <begin position="117"/>
        <end position="144"/>
    </location>
</feature>
<feature type="compositionally biased region" description="Basic and acidic residues" evidence="1">
    <location>
        <begin position="117"/>
        <end position="135"/>
    </location>
</feature>
<feature type="region of interest" description="Disordered" evidence="1">
    <location>
        <begin position="65"/>
        <end position="89"/>
    </location>
</feature>
<proteinExistence type="predicted"/>
<feature type="region of interest" description="Disordered" evidence="1">
    <location>
        <begin position="1"/>
        <end position="22"/>
    </location>
</feature>
<evidence type="ECO:0000313" key="2">
    <source>
        <dbReference type="EMBL" id="MPC30249.1"/>
    </source>
</evidence>
<comment type="caution">
    <text evidence="2">The sequence shown here is derived from an EMBL/GenBank/DDBJ whole genome shotgun (WGS) entry which is preliminary data.</text>
</comment>